<evidence type="ECO:0000313" key="5">
    <source>
        <dbReference type="Proteomes" id="UP000285266"/>
    </source>
</evidence>
<feature type="compositionally biased region" description="Low complexity" evidence="1">
    <location>
        <begin position="178"/>
        <end position="189"/>
    </location>
</feature>
<feature type="compositionally biased region" description="Low complexity" evidence="1">
    <location>
        <begin position="86"/>
        <end position="98"/>
    </location>
</feature>
<feature type="domain" description="Helix-hairpin-helix DNA-binding motif class 1" evidence="3">
    <location>
        <begin position="275"/>
        <end position="294"/>
    </location>
</feature>
<feature type="compositionally biased region" description="Low complexity" evidence="1">
    <location>
        <begin position="43"/>
        <end position="78"/>
    </location>
</feature>
<accession>A0A423UBS7</accession>
<proteinExistence type="predicted"/>
<dbReference type="SMART" id="SM00278">
    <property type="entry name" value="HhH1"/>
    <property type="match status" value="2"/>
</dbReference>
<dbReference type="PANTHER" id="PTHR21180:SF32">
    <property type="entry name" value="ENDONUCLEASE_EXONUCLEASE_PHOSPHATASE FAMILY DOMAIN-CONTAINING PROTEIN 1"/>
    <property type="match status" value="1"/>
</dbReference>
<comment type="caution">
    <text evidence="4">The sequence shown here is derived from an EMBL/GenBank/DDBJ whole genome shotgun (WGS) entry which is preliminary data.</text>
</comment>
<dbReference type="InterPro" id="IPR003583">
    <property type="entry name" value="Hlx-hairpin-Hlx_DNA-bd_motif"/>
</dbReference>
<dbReference type="GO" id="GO:0015628">
    <property type="term" value="P:protein secretion by the type II secretion system"/>
    <property type="evidence" value="ECO:0007669"/>
    <property type="project" value="TreeGrafter"/>
</dbReference>
<dbReference type="AlphaFoldDB" id="A0A423UBS7"/>
<feature type="domain" description="Helix-hairpin-helix DNA-binding motif class 1" evidence="3">
    <location>
        <begin position="245"/>
        <end position="264"/>
    </location>
</feature>
<dbReference type="Proteomes" id="UP000285266">
    <property type="component" value="Unassembled WGS sequence"/>
</dbReference>
<dbReference type="GO" id="GO:0015627">
    <property type="term" value="C:type II protein secretion system complex"/>
    <property type="evidence" value="ECO:0007669"/>
    <property type="project" value="TreeGrafter"/>
</dbReference>
<gene>
    <name evidence="4" type="ORF">BMONG18_1726</name>
</gene>
<feature type="transmembrane region" description="Helical" evidence="2">
    <location>
        <begin position="126"/>
        <end position="147"/>
    </location>
</feature>
<keyword evidence="2" id="KW-0472">Membrane</keyword>
<dbReference type="InterPro" id="IPR051675">
    <property type="entry name" value="Endo/Exo/Phosphatase_dom_1"/>
</dbReference>
<evidence type="ECO:0000313" key="4">
    <source>
        <dbReference type="EMBL" id="ROT86145.1"/>
    </source>
</evidence>
<name>A0A423UBS7_9BIFI</name>
<feature type="region of interest" description="Disordered" evidence="1">
    <location>
        <begin position="43"/>
        <end position="107"/>
    </location>
</feature>
<sequence length="298" mass="29765">MGVFDMGRRAWAAPRATVPRAVMARRLESCTDIEGEALPSQSVAATAAASPAASAQSSLPSPGASRPLLASLPSAQSPSPEPVPSSVPASLPSLSGVRSGDGGGGEELLRRRGAAEAGPRTRFTSLHAVIVILLLACALCASLTMLVRQSMNYHAVHGQGVGSGQRATEPRRTGEGAGSKASADSAGTGAHAGTGAGADAPAGETAQPSATPNPDPSTTAAPAAGSPATAAPGNGALDLNAASAQDLEAIAHIGPVTAQRILDHRRSIGRFSSVDQLLDVKGIGAKTLEKIRPHLRVS</sequence>
<reference evidence="4 5" key="1">
    <citation type="submission" date="2018-07" db="EMBL/GenBank/DDBJ databases">
        <title>The role of parmesan cheese in vectoring bovine microbiota.</title>
        <authorList>
            <person name="Lugli G.A."/>
            <person name="Milani C."/>
        </authorList>
    </citation>
    <scope>NUCLEOTIDE SEQUENCE [LARGE SCALE GENOMIC DNA]</scope>
    <source>
        <strain evidence="4 5">BMONG18</strain>
    </source>
</reference>
<organism evidence="4 5">
    <name type="scientific">Bifidobacterium mongoliense</name>
    <dbReference type="NCBI Taxonomy" id="518643"/>
    <lineage>
        <taxon>Bacteria</taxon>
        <taxon>Bacillati</taxon>
        <taxon>Actinomycetota</taxon>
        <taxon>Actinomycetes</taxon>
        <taxon>Bifidobacteriales</taxon>
        <taxon>Bifidobacteriaceae</taxon>
        <taxon>Bifidobacterium</taxon>
    </lineage>
</organism>
<dbReference type="GO" id="GO:0006281">
    <property type="term" value="P:DNA repair"/>
    <property type="evidence" value="ECO:0007669"/>
    <property type="project" value="InterPro"/>
</dbReference>
<feature type="region of interest" description="Disordered" evidence="1">
    <location>
        <begin position="157"/>
        <end position="236"/>
    </location>
</feature>
<dbReference type="Gene3D" id="1.10.150.320">
    <property type="entry name" value="Photosystem II 12 kDa extrinsic protein"/>
    <property type="match status" value="1"/>
</dbReference>
<keyword evidence="2" id="KW-0812">Transmembrane</keyword>
<dbReference type="GO" id="GO:0003677">
    <property type="term" value="F:DNA binding"/>
    <property type="evidence" value="ECO:0007669"/>
    <property type="project" value="InterPro"/>
</dbReference>
<evidence type="ECO:0000256" key="1">
    <source>
        <dbReference type="SAM" id="MobiDB-lite"/>
    </source>
</evidence>
<dbReference type="InterPro" id="IPR010994">
    <property type="entry name" value="RuvA_2-like"/>
</dbReference>
<keyword evidence="2" id="KW-1133">Transmembrane helix</keyword>
<dbReference type="SUPFAM" id="SSF47781">
    <property type="entry name" value="RuvA domain 2-like"/>
    <property type="match status" value="1"/>
</dbReference>
<dbReference type="PANTHER" id="PTHR21180">
    <property type="entry name" value="ENDONUCLEASE/EXONUCLEASE/PHOSPHATASE FAMILY DOMAIN-CONTAINING PROTEIN 1"/>
    <property type="match status" value="1"/>
</dbReference>
<evidence type="ECO:0000259" key="3">
    <source>
        <dbReference type="SMART" id="SM00278"/>
    </source>
</evidence>
<evidence type="ECO:0000256" key="2">
    <source>
        <dbReference type="SAM" id="Phobius"/>
    </source>
</evidence>
<feature type="compositionally biased region" description="Low complexity" evidence="1">
    <location>
        <begin position="197"/>
        <end position="236"/>
    </location>
</feature>
<dbReference type="EMBL" id="QRAJ01000018">
    <property type="protein sequence ID" value="ROT86145.1"/>
    <property type="molecule type" value="Genomic_DNA"/>
</dbReference>
<dbReference type="RefSeq" id="WP_184937236.1">
    <property type="nucleotide sequence ID" value="NZ_QRAJ01000018.1"/>
</dbReference>
<dbReference type="Pfam" id="PF12836">
    <property type="entry name" value="HHH_3"/>
    <property type="match status" value="1"/>
</dbReference>
<protein>
    <submittedName>
        <fullName evidence="4">Competence protein ComEA</fullName>
    </submittedName>
</protein>